<feature type="signal peptide" evidence="11">
    <location>
        <begin position="1"/>
        <end position="20"/>
    </location>
</feature>
<keyword evidence="5" id="KW-0812">Transmembrane</keyword>
<keyword evidence="3" id="KW-0813">Transport</keyword>
<evidence type="ECO:0000256" key="11">
    <source>
        <dbReference type="SAM" id="SignalP"/>
    </source>
</evidence>
<dbReference type="Gene3D" id="2.40.160.10">
    <property type="entry name" value="Porin"/>
    <property type="match status" value="1"/>
</dbReference>
<evidence type="ECO:0000313" key="13">
    <source>
        <dbReference type="EMBL" id="MCU4397445.1"/>
    </source>
</evidence>
<reference evidence="13" key="1">
    <citation type="submission" date="2021-06" db="EMBL/GenBank/DDBJ databases">
        <title>Propagation of a rapidly emergent carbapenem-resistant Acinetobacter baumannii lineage by various extra-hospital transmission networks.</title>
        <authorList>
            <person name="Calix J."/>
        </authorList>
    </citation>
    <scope>NUCLEOTIDE SEQUENCE</scope>
    <source>
        <strain evidence="13">WU_MDCI_Aw63</strain>
    </source>
</reference>
<evidence type="ECO:0000313" key="14">
    <source>
        <dbReference type="Proteomes" id="UP001208534"/>
    </source>
</evidence>
<evidence type="ECO:0000256" key="10">
    <source>
        <dbReference type="ARBA" id="ARBA00023237"/>
    </source>
</evidence>
<dbReference type="EMBL" id="JAHPRE010000042">
    <property type="protein sequence ID" value="MCU4397445.1"/>
    <property type="molecule type" value="Genomic_DNA"/>
</dbReference>
<dbReference type="GO" id="GO:0006811">
    <property type="term" value="P:monoatomic ion transport"/>
    <property type="evidence" value="ECO:0007669"/>
    <property type="project" value="UniProtKB-KW"/>
</dbReference>
<evidence type="ECO:0000256" key="8">
    <source>
        <dbReference type="ARBA" id="ARBA00023114"/>
    </source>
</evidence>
<dbReference type="Proteomes" id="UP001208534">
    <property type="component" value="Unassembled WGS sequence"/>
</dbReference>
<evidence type="ECO:0000256" key="9">
    <source>
        <dbReference type="ARBA" id="ARBA00023136"/>
    </source>
</evidence>
<dbReference type="Pfam" id="PF13609">
    <property type="entry name" value="Porin_4"/>
    <property type="match status" value="1"/>
</dbReference>
<keyword evidence="9" id="KW-0472">Membrane</keyword>
<feature type="chain" id="PRO_5043789847" evidence="11">
    <location>
        <begin position="21"/>
        <end position="388"/>
    </location>
</feature>
<evidence type="ECO:0000256" key="6">
    <source>
        <dbReference type="ARBA" id="ARBA00022729"/>
    </source>
</evidence>
<gene>
    <name evidence="13" type="ORF">KTH64_10875</name>
</gene>
<name>A0AAW5RAX1_ACIJU</name>
<keyword evidence="8" id="KW-0626">Porin</keyword>
<proteinExistence type="predicted"/>
<dbReference type="AlphaFoldDB" id="A0AAW5RAX1"/>
<dbReference type="GO" id="GO:0015288">
    <property type="term" value="F:porin activity"/>
    <property type="evidence" value="ECO:0007669"/>
    <property type="project" value="UniProtKB-KW"/>
</dbReference>
<dbReference type="InterPro" id="IPR023614">
    <property type="entry name" value="Porin_dom_sf"/>
</dbReference>
<dbReference type="PANTHER" id="PTHR34501:SF9">
    <property type="entry name" value="MAJOR OUTER MEMBRANE PROTEIN P.IA"/>
    <property type="match status" value="1"/>
</dbReference>
<evidence type="ECO:0000256" key="7">
    <source>
        <dbReference type="ARBA" id="ARBA00023065"/>
    </source>
</evidence>
<dbReference type="PANTHER" id="PTHR34501">
    <property type="entry name" value="PROTEIN YDDL-RELATED"/>
    <property type="match status" value="1"/>
</dbReference>
<keyword evidence="7" id="KW-0406">Ion transport</keyword>
<evidence type="ECO:0000256" key="2">
    <source>
        <dbReference type="ARBA" id="ARBA00011233"/>
    </source>
</evidence>
<dbReference type="CDD" id="cd00342">
    <property type="entry name" value="gram_neg_porins"/>
    <property type="match status" value="1"/>
</dbReference>
<evidence type="ECO:0000259" key="12">
    <source>
        <dbReference type="Pfam" id="PF13609"/>
    </source>
</evidence>
<dbReference type="InterPro" id="IPR050298">
    <property type="entry name" value="Gram-neg_bact_OMP"/>
</dbReference>
<organism evidence="13 14">
    <name type="scientific">Acinetobacter junii</name>
    <dbReference type="NCBI Taxonomy" id="40215"/>
    <lineage>
        <taxon>Bacteria</taxon>
        <taxon>Pseudomonadati</taxon>
        <taxon>Pseudomonadota</taxon>
        <taxon>Gammaproteobacteria</taxon>
        <taxon>Moraxellales</taxon>
        <taxon>Moraxellaceae</taxon>
        <taxon>Acinetobacter</taxon>
    </lineage>
</organism>
<keyword evidence="4" id="KW-1134">Transmembrane beta strand</keyword>
<comment type="subcellular location">
    <subcellularLocation>
        <location evidence="1">Cell outer membrane</location>
        <topology evidence="1">Multi-pass membrane protein</topology>
    </subcellularLocation>
</comment>
<dbReference type="GO" id="GO:0046930">
    <property type="term" value="C:pore complex"/>
    <property type="evidence" value="ECO:0007669"/>
    <property type="project" value="UniProtKB-KW"/>
</dbReference>
<dbReference type="SUPFAM" id="SSF56935">
    <property type="entry name" value="Porins"/>
    <property type="match status" value="1"/>
</dbReference>
<comment type="subunit">
    <text evidence="2">Homotrimer.</text>
</comment>
<dbReference type="InterPro" id="IPR033900">
    <property type="entry name" value="Gram_neg_porin_domain"/>
</dbReference>
<dbReference type="GO" id="GO:0009279">
    <property type="term" value="C:cell outer membrane"/>
    <property type="evidence" value="ECO:0007669"/>
    <property type="project" value="UniProtKB-SubCell"/>
</dbReference>
<sequence>MKKLLLAATVATLAMNAAQAAPTLYGKLNVTLDNIDNNGFKDESVIKVNSNASRIGVKGEEKLTDNLSAVYLAEWEISADGDGDVFKNRNRFVGIKSNGVATLKVGQHDSYFKTAAGNNQDIFNDHNELDMTAVLAGEDRPKNIIGFETDKKLLGGLAFNIMFQQGENAATSATAKTSTTSLAGVTKETTVVTNYGLKDARDGFGDGVSASLTYENKDMGLAAAVAANRAIASKFNAYDLSGIYTDAVRVTGSLDLGAMGASGLVLGALWQTAKPTDDVVAVITTTKETNKPDTVKNNSFKGLKEDAYGVTAAYAIPSTPVKLKAQYISATTEVDGMKDRQQDLYGVGADYQINKQARFYGIVAQQKRDWLTKDDKKTNIGLGMEYNF</sequence>
<evidence type="ECO:0000256" key="5">
    <source>
        <dbReference type="ARBA" id="ARBA00022692"/>
    </source>
</evidence>
<accession>A0AAW5RAX1</accession>
<evidence type="ECO:0000256" key="4">
    <source>
        <dbReference type="ARBA" id="ARBA00022452"/>
    </source>
</evidence>
<keyword evidence="10" id="KW-0998">Cell outer membrane</keyword>
<dbReference type="RefSeq" id="WP_004915762.1">
    <property type="nucleotide sequence ID" value="NZ_BBSD01000013.1"/>
</dbReference>
<protein>
    <submittedName>
        <fullName evidence="13">Porin</fullName>
    </submittedName>
</protein>
<feature type="domain" description="Porin" evidence="12">
    <location>
        <begin position="7"/>
        <end position="368"/>
    </location>
</feature>
<comment type="caution">
    <text evidence="13">The sequence shown here is derived from an EMBL/GenBank/DDBJ whole genome shotgun (WGS) entry which is preliminary data.</text>
</comment>
<evidence type="ECO:0000256" key="1">
    <source>
        <dbReference type="ARBA" id="ARBA00004571"/>
    </source>
</evidence>
<keyword evidence="6 11" id="KW-0732">Signal</keyword>
<evidence type="ECO:0000256" key="3">
    <source>
        <dbReference type="ARBA" id="ARBA00022448"/>
    </source>
</evidence>